<feature type="transmembrane region" description="Helical" evidence="1">
    <location>
        <begin position="123"/>
        <end position="144"/>
    </location>
</feature>
<name>A0A327R8G8_9FLAO</name>
<evidence type="ECO:0000313" key="3">
    <source>
        <dbReference type="Proteomes" id="UP000249696"/>
    </source>
</evidence>
<evidence type="ECO:0000313" key="2">
    <source>
        <dbReference type="EMBL" id="RAJ12262.1"/>
    </source>
</evidence>
<protein>
    <submittedName>
        <fullName evidence="2">Uncharacterized protein</fullName>
    </submittedName>
</protein>
<gene>
    <name evidence="2" type="ORF">LV92_01495</name>
</gene>
<keyword evidence="3" id="KW-1185">Reference proteome</keyword>
<feature type="transmembrane region" description="Helical" evidence="1">
    <location>
        <begin position="156"/>
        <end position="182"/>
    </location>
</feature>
<reference evidence="2 3" key="1">
    <citation type="submission" date="2018-06" db="EMBL/GenBank/DDBJ databases">
        <title>Genomic Encyclopedia of Archaeal and Bacterial Type Strains, Phase II (KMG-II): from individual species to whole genera.</title>
        <authorList>
            <person name="Goeker M."/>
        </authorList>
    </citation>
    <scope>NUCLEOTIDE SEQUENCE [LARGE SCALE GENOMIC DNA]</scope>
    <source>
        <strain evidence="2 3">DSM 23522</strain>
    </source>
</reference>
<dbReference type="Proteomes" id="UP000249696">
    <property type="component" value="Unassembled WGS sequence"/>
</dbReference>
<dbReference type="RefSeq" id="WP_111623026.1">
    <property type="nucleotide sequence ID" value="NZ_QLLN01000003.1"/>
</dbReference>
<feature type="transmembrane region" description="Helical" evidence="1">
    <location>
        <begin position="85"/>
        <end position="103"/>
    </location>
</feature>
<keyword evidence="1" id="KW-1133">Transmembrane helix</keyword>
<dbReference type="OrthoDB" id="850482at2"/>
<sequence>MKKKLSPKYVLRFLGIIIATLIVLSTLGKGLQLYVDNKFVDFFVKLFYLDNEMSVPTFYSACALMLSGLILILIALKKKDLHEKYLSWIGLGLLFMFLSIDEICVIHEHLSGMVQKSYKTTGFLYYGWVIPYGILILVLGTTYFKFVMALQPKVRYYMILSGAIFIMGSVGVEMITAKIAFIGGEENWAYITLMTIEEGMEMFGIALFIYTLFLYINIEFGSLKITVKGKKSLKNEKKITSTEPIKSH</sequence>
<comment type="caution">
    <text evidence="2">The sequence shown here is derived from an EMBL/GenBank/DDBJ whole genome shotgun (WGS) entry which is preliminary data.</text>
</comment>
<proteinExistence type="predicted"/>
<feature type="transmembrane region" description="Helical" evidence="1">
    <location>
        <begin position="9"/>
        <end position="35"/>
    </location>
</feature>
<keyword evidence="1" id="KW-0472">Membrane</keyword>
<keyword evidence="1" id="KW-0812">Transmembrane</keyword>
<dbReference type="AlphaFoldDB" id="A0A327R8G8"/>
<accession>A0A327R8G8</accession>
<feature type="transmembrane region" description="Helical" evidence="1">
    <location>
        <begin position="55"/>
        <end position="76"/>
    </location>
</feature>
<organism evidence="2 3">
    <name type="scientific">Arenibacter echinorum</name>
    <dbReference type="NCBI Taxonomy" id="440515"/>
    <lineage>
        <taxon>Bacteria</taxon>
        <taxon>Pseudomonadati</taxon>
        <taxon>Bacteroidota</taxon>
        <taxon>Flavobacteriia</taxon>
        <taxon>Flavobacteriales</taxon>
        <taxon>Flavobacteriaceae</taxon>
        <taxon>Arenibacter</taxon>
    </lineage>
</organism>
<feature type="transmembrane region" description="Helical" evidence="1">
    <location>
        <begin position="202"/>
        <end position="223"/>
    </location>
</feature>
<dbReference type="EMBL" id="QLLN01000003">
    <property type="protein sequence ID" value="RAJ12262.1"/>
    <property type="molecule type" value="Genomic_DNA"/>
</dbReference>
<evidence type="ECO:0000256" key="1">
    <source>
        <dbReference type="SAM" id="Phobius"/>
    </source>
</evidence>